<dbReference type="AlphaFoldDB" id="A0AAW0Z8U4"/>
<evidence type="ECO:0000256" key="1">
    <source>
        <dbReference type="SAM" id="MobiDB-lite"/>
    </source>
</evidence>
<comment type="caution">
    <text evidence="2">The sequence shown here is derived from an EMBL/GenBank/DDBJ whole genome shotgun (WGS) entry which is preliminary data.</text>
</comment>
<feature type="region of interest" description="Disordered" evidence="1">
    <location>
        <begin position="44"/>
        <end position="80"/>
    </location>
</feature>
<dbReference type="EMBL" id="JAWNGG020000359">
    <property type="protein sequence ID" value="KAK9293930.1"/>
    <property type="molecule type" value="Genomic_DNA"/>
</dbReference>
<name>A0AAW0Z8U4_9HYME</name>
<keyword evidence="3" id="KW-1185">Reference proteome</keyword>
<gene>
    <name evidence="2" type="ORF">QLX08_011283</name>
</gene>
<sequence length="124" mass="12461">MAVAGGRGIITGGNASPPGVWWSGLCGGGPLLGSVGSVAIGCTAADMDRSTPPNSTGRHPPEPGPLLTAGRIPPPPGSGAYGKYSSSINRLCRGNTADSRPPILHRVDTSPNHVAVDTFPLGIR</sequence>
<proteinExistence type="predicted"/>
<protein>
    <submittedName>
        <fullName evidence="2">Uncharacterized protein</fullName>
    </submittedName>
</protein>
<dbReference type="Proteomes" id="UP001432146">
    <property type="component" value="Unassembled WGS sequence"/>
</dbReference>
<organism evidence="2 3">
    <name type="scientific">Tetragonisca angustula</name>
    <dbReference type="NCBI Taxonomy" id="166442"/>
    <lineage>
        <taxon>Eukaryota</taxon>
        <taxon>Metazoa</taxon>
        <taxon>Ecdysozoa</taxon>
        <taxon>Arthropoda</taxon>
        <taxon>Hexapoda</taxon>
        <taxon>Insecta</taxon>
        <taxon>Pterygota</taxon>
        <taxon>Neoptera</taxon>
        <taxon>Endopterygota</taxon>
        <taxon>Hymenoptera</taxon>
        <taxon>Apocrita</taxon>
        <taxon>Aculeata</taxon>
        <taxon>Apoidea</taxon>
        <taxon>Anthophila</taxon>
        <taxon>Apidae</taxon>
        <taxon>Tetragonisca</taxon>
    </lineage>
</organism>
<reference evidence="2 3" key="1">
    <citation type="submission" date="2024-05" db="EMBL/GenBank/DDBJ databases">
        <title>The nuclear and mitochondrial genome assemblies of Tetragonisca angustula (Apidae: Meliponini), a tiny yet remarkable pollinator in the Neotropics.</title>
        <authorList>
            <person name="Ferrari R."/>
            <person name="Ricardo P.C."/>
            <person name="Dias F.C."/>
            <person name="Araujo N.S."/>
            <person name="Soares D.O."/>
            <person name="Zhou Q.-S."/>
            <person name="Zhu C.-D."/>
            <person name="Coutinho L."/>
            <person name="Airas M.C."/>
            <person name="Batista T.M."/>
        </authorList>
    </citation>
    <scope>NUCLEOTIDE SEQUENCE [LARGE SCALE GENOMIC DNA]</scope>
    <source>
        <strain evidence="2">ASF017062</strain>
        <tissue evidence="2">Abdomen</tissue>
    </source>
</reference>
<evidence type="ECO:0000313" key="2">
    <source>
        <dbReference type="EMBL" id="KAK9293930.1"/>
    </source>
</evidence>
<accession>A0AAW0Z8U4</accession>
<evidence type="ECO:0000313" key="3">
    <source>
        <dbReference type="Proteomes" id="UP001432146"/>
    </source>
</evidence>